<evidence type="ECO:0000256" key="14">
    <source>
        <dbReference type="SAM" id="MobiDB-lite"/>
    </source>
</evidence>
<dbReference type="PROSITE" id="PS51377">
    <property type="entry name" value="KIND"/>
    <property type="match status" value="1"/>
</dbReference>
<dbReference type="OrthoDB" id="10043757at2759"/>
<dbReference type="SUPFAM" id="SSF57903">
    <property type="entry name" value="FYVE/PHD zinc finger"/>
    <property type="match status" value="1"/>
</dbReference>
<comment type="subcellular location">
    <subcellularLocation>
        <location evidence="3">Cell membrane</location>
        <topology evidence="3">Peripheral membrane protein</topology>
        <orientation evidence="3">Cytoplasmic side</orientation>
    </subcellularLocation>
    <subcellularLocation>
        <location evidence="2">Cytoplasm</location>
        <location evidence="2">Cytoskeleton</location>
    </subcellularLocation>
    <subcellularLocation>
        <location evidence="1">Cytoplasmic vesicle membrane</location>
        <topology evidence="1">Peripheral membrane protein</topology>
        <orientation evidence="1">Cytoplasmic side</orientation>
    </subcellularLocation>
</comment>
<name>A0A2G8KQQ6_STIJA</name>
<dbReference type="GO" id="GO:0045010">
    <property type="term" value="P:actin nucleation"/>
    <property type="evidence" value="ECO:0007669"/>
    <property type="project" value="InterPro"/>
</dbReference>
<dbReference type="Gene3D" id="3.30.40.10">
    <property type="entry name" value="Zinc/RING finger domain, C3HC4 (zinc finger)"/>
    <property type="match status" value="1"/>
</dbReference>
<dbReference type="Proteomes" id="UP000230750">
    <property type="component" value="Unassembled WGS sequence"/>
</dbReference>
<dbReference type="GO" id="GO:0005856">
    <property type="term" value="C:cytoskeleton"/>
    <property type="evidence" value="ECO:0007669"/>
    <property type="project" value="UniProtKB-SubCell"/>
</dbReference>
<evidence type="ECO:0000256" key="5">
    <source>
        <dbReference type="ARBA" id="ARBA00022448"/>
    </source>
</evidence>
<keyword evidence="10" id="KW-0472">Membrane</keyword>
<comment type="similarity">
    <text evidence="4">Belongs to the spire family.</text>
</comment>
<evidence type="ECO:0000256" key="9">
    <source>
        <dbReference type="ARBA" id="ARBA00022927"/>
    </source>
</evidence>
<keyword evidence="11" id="KW-0009">Actin-binding</keyword>
<accession>A0A2G8KQQ6</accession>
<dbReference type="InterPro" id="IPR013083">
    <property type="entry name" value="Znf_RING/FYVE/PHD"/>
</dbReference>
<evidence type="ECO:0000256" key="12">
    <source>
        <dbReference type="ARBA" id="ARBA00023212"/>
    </source>
</evidence>
<dbReference type="GO" id="GO:0030041">
    <property type="term" value="P:actin filament polymerization"/>
    <property type="evidence" value="ECO:0007669"/>
    <property type="project" value="TreeGrafter"/>
</dbReference>
<evidence type="ECO:0000256" key="7">
    <source>
        <dbReference type="ARBA" id="ARBA00022490"/>
    </source>
</evidence>
<evidence type="ECO:0000256" key="6">
    <source>
        <dbReference type="ARBA" id="ARBA00022475"/>
    </source>
</evidence>
<gene>
    <name evidence="16" type="ORF">BSL78_12789</name>
</gene>
<evidence type="ECO:0000259" key="15">
    <source>
        <dbReference type="PROSITE" id="PS51377"/>
    </source>
</evidence>
<evidence type="ECO:0000313" key="17">
    <source>
        <dbReference type="Proteomes" id="UP000230750"/>
    </source>
</evidence>
<keyword evidence="12" id="KW-0206">Cytoskeleton</keyword>
<dbReference type="PANTHER" id="PTHR21345:SF3">
    <property type="entry name" value="PROTEIN SPIRE"/>
    <property type="match status" value="1"/>
</dbReference>
<keyword evidence="17" id="KW-1185">Reference proteome</keyword>
<dbReference type="GO" id="GO:0036089">
    <property type="term" value="P:cleavage furrow formation"/>
    <property type="evidence" value="ECO:0007669"/>
    <property type="project" value="TreeGrafter"/>
</dbReference>
<dbReference type="Gene3D" id="1.10.510.10">
    <property type="entry name" value="Transferase(Phosphotransferase) domain 1"/>
    <property type="match status" value="1"/>
</dbReference>
<protein>
    <recommendedName>
        <fullName evidence="15">KIND domain-containing protein</fullName>
    </recommendedName>
</protein>
<sequence length="682" mass="77393">MDGIRRIRTNSIGNVPCVDLGDILSAFSAPFIEEQAWGLCYQCASWLRGGIRREGIPWLVSVNLESVSDILLFKDGQVRVKVGSEQPKERSQITEHQLVKLLGQTIYSCLDYGLGQEEERVLSESLETLIMQMTSATEDEDSSLNADEGIVDGHETDSCEDDDKIETISQVIKSCSKHVANSMDAATHYQAVCRALYAEVEELKSFLSKISSSNQILKKLAEEQSSGCIENHIEDLRPQEWGRIWIQCLRDLRQGIRLNKVSTSRVSNSIEYELTPYEILMDDIRSRRFSLKKVEMTDHIPRRVKKEAHEIILDFIRSRPPLKKVPEEEREQSRGESQHERVMREIRSRPNLKPVSERKISNRKPRQKKVKKLHHDDSSSSGSEYDYSYLDSPEAVKKKIEPGLAFSWSASETENDTEEEEPMSPDGFHLDAETRRKLIGMSSSLEGAPDISPTHSSVSSFDDIQSIDFCIDSPRRHSVSLCQMEPWWKPFEGGGGGEKDEKSKYLSLNVDEVVHIRSVLVKAELENMRINPKLLEAVISEKVCFCCTKKFTLFGRRCRCRLCSRQVCSLCSTKMLVPKKTFLSFPVEALSPTSSPKRTPTRKPRSLSEPPIPKLHQQASSSLIGQLVDEDEVVHTEDVCIQCRDFLRQALNSQTRGGLPTSPSFEGDLHSKVRFQLPDDDR</sequence>
<dbReference type="InterPro" id="IPR011011">
    <property type="entry name" value="Znf_FYVE_PHD"/>
</dbReference>
<dbReference type="AlphaFoldDB" id="A0A2G8KQQ6"/>
<keyword evidence="7" id="KW-0963">Cytoplasm</keyword>
<dbReference type="SMART" id="SM00750">
    <property type="entry name" value="KIND"/>
    <property type="match status" value="1"/>
</dbReference>
<dbReference type="GO" id="GO:0003779">
    <property type="term" value="F:actin binding"/>
    <property type="evidence" value="ECO:0007669"/>
    <property type="project" value="UniProtKB-KW"/>
</dbReference>
<evidence type="ECO:0000256" key="1">
    <source>
        <dbReference type="ARBA" id="ARBA00004180"/>
    </source>
</evidence>
<dbReference type="GO" id="GO:0048193">
    <property type="term" value="P:Golgi vesicle transport"/>
    <property type="evidence" value="ECO:0007669"/>
    <property type="project" value="TreeGrafter"/>
</dbReference>
<feature type="region of interest" description="Disordered" evidence="14">
    <location>
        <begin position="323"/>
        <end position="386"/>
    </location>
</feature>
<evidence type="ECO:0000256" key="2">
    <source>
        <dbReference type="ARBA" id="ARBA00004245"/>
    </source>
</evidence>
<feature type="region of interest" description="Disordered" evidence="14">
    <location>
        <begin position="591"/>
        <end position="615"/>
    </location>
</feature>
<dbReference type="GO" id="GO:0040038">
    <property type="term" value="P:polar body extrusion after meiotic divisions"/>
    <property type="evidence" value="ECO:0007669"/>
    <property type="project" value="TreeGrafter"/>
</dbReference>
<evidence type="ECO:0000256" key="11">
    <source>
        <dbReference type="ARBA" id="ARBA00023203"/>
    </source>
</evidence>
<dbReference type="Pfam" id="PF16474">
    <property type="entry name" value="KIND"/>
    <property type="match status" value="1"/>
</dbReference>
<keyword evidence="5" id="KW-0813">Transport</keyword>
<reference evidence="16 17" key="1">
    <citation type="journal article" date="2017" name="PLoS Biol.">
        <title>The sea cucumber genome provides insights into morphological evolution and visceral regeneration.</title>
        <authorList>
            <person name="Zhang X."/>
            <person name="Sun L."/>
            <person name="Yuan J."/>
            <person name="Sun Y."/>
            <person name="Gao Y."/>
            <person name="Zhang L."/>
            <person name="Li S."/>
            <person name="Dai H."/>
            <person name="Hamel J.F."/>
            <person name="Liu C."/>
            <person name="Yu Y."/>
            <person name="Liu S."/>
            <person name="Lin W."/>
            <person name="Guo K."/>
            <person name="Jin S."/>
            <person name="Xu P."/>
            <person name="Storey K.B."/>
            <person name="Huan P."/>
            <person name="Zhang T."/>
            <person name="Zhou Y."/>
            <person name="Zhang J."/>
            <person name="Lin C."/>
            <person name="Li X."/>
            <person name="Xing L."/>
            <person name="Huo D."/>
            <person name="Sun M."/>
            <person name="Wang L."/>
            <person name="Mercier A."/>
            <person name="Li F."/>
            <person name="Yang H."/>
            <person name="Xiang J."/>
        </authorList>
    </citation>
    <scope>NUCLEOTIDE SEQUENCE [LARGE SCALE GENOMIC DNA]</scope>
    <source>
        <strain evidence="16">Shaxun</strain>
        <tissue evidence="16">Muscle</tissue>
    </source>
</reference>
<dbReference type="GO" id="GO:0005938">
    <property type="term" value="C:cell cortex"/>
    <property type="evidence" value="ECO:0007669"/>
    <property type="project" value="TreeGrafter"/>
</dbReference>
<dbReference type="GO" id="GO:0005886">
    <property type="term" value="C:plasma membrane"/>
    <property type="evidence" value="ECO:0007669"/>
    <property type="project" value="UniProtKB-SubCell"/>
</dbReference>
<evidence type="ECO:0000256" key="4">
    <source>
        <dbReference type="ARBA" id="ARBA00010956"/>
    </source>
</evidence>
<comment type="caution">
    <text evidence="16">The sequence shown here is derived from an EMBL/GenBank/DDBJ whole genome shotgun (WGS) entry which is preliminary data.</text>
</comment>
<dbReference type="GO" id="GO:0008017">
    <property type="term" value="F:microtubule binding"/>
    <property type="evidence" value="ECO:0007669"/>
    <property type="project" value="TreeGrafter"/>
</dbReference>
<organism evidence="16 17">
    <name type="scientific">Stichopus japonicus</name>
    <name type="common">Sea cucumber</name>
    <dbReference type="NCBI Taxonomy" id="307972"/>
    <lineage>
        <taxon>Eukaryota</taxon>
        <taxon>Metazoa</taxon>
        <taxon>Echinodermata</taxon>
        <taxon>Eleutherozoa</taxon>
        <taxon>Echinozoa</taxon>
        <taxon>Holothuroidea</taxon>
        <taxon>Aspidochirotacea</taxon>
        <taxon>Aspidochirotida</taxon>
        <taxon>Stichopodidae</taxon>
        <taxon>Apostichopus</taxon>
    </lineage>
</organism>
<evidence type="ECO:0000256" key="3">
    <source>
        <dbReference type="ARBA" id="ARBA00004413"/>
    </source>
</evidence>
<dbReference type="GO" id="GO:0030659">
    <property type="term" value="C:cytoplasmic vesicle membrane"/>
    <property type="evidence" value="ECO:0007669"/>
    <property type="project" value="UniProtKB-SubCell"/>
</dbReference>
<dbReference type="GO" id="GO:0051639">
    <property type="term" value="P:actin filament network formation"/>
    <property type="evidence" value="ECO:0007669"/>
    <property type="project" value="TreeGrafter"/>
</dbReference>
<evidence type="ECO:0000256" key="10">
    <source>
        <dbReference type="ARBA" id="ARBA00023136"/>
    </source>
</evidence>
<feature type="compositionally biased region" description="Basic and acidic residues" evidence="14">
    <location>
        <begin position="324"/>
        <end position="348"/>
    </location>
</feature>
<dbReference type="GO" id="GO:0015031">
    <property type="term" value="P:protein transport"/>
    <property type="evidence" value="ECO:0007669"/>
    <property type="project" value="UniProtKB-KW"/>
</dbReference>
<feature type="compositionally biased region" description="Basic residues" evidence="14">
    <location>
        <begin position="361"/>
        <end position="373"/>
    </location>
</feature>
<keyword evidence="6" id="KW-1003">Cell membrane</keyword>
<dbReference type="GO" id="GO:0051295">
    <property type="term" value="P:establishment of meiotic spindle localization"/>
    <property type="evidence" value="ECO:0007669"/>
    <property type="project" value="TreeGrafter"/>
</dbReference>
<dbReference type="EMBL" id="MRZV01000423">
    <property type="protein sequence ID" value="PIK50329.1"/>
    <property type="molecule type" value="Genomic_DNA"/>
</dbReference>
<keyword evidence="9" id="KW-0653">Protein transport</keyword>
<feature type="domain" description="KIND" evidence="15">
    <location>
        <begin position="18"/>
        <end position="203"/>
    </location>
</feature>
<evidence type="ECO:0000256" key="8">
    <source>
        <dbReference type="ARBA" id="ARBA00022737"/>
    </source>
</evidence>
<evidence type="ECO:0000313" key="16">
    <source>
        <dbReference type="EMBL" id="PIK50329.1"/>
    </source>
</evidence>
<proteinExistence type="inferred from homology"/>
<dbReference type="PANTHER" id="PTHR21345">
    <property type="entry name" value="SPIRE"/>
    <property type="match status" value="1"/>
</dbReference>
<dbReference type="InterPro" id="IPR029901">
    <property type="entry name" value="Spire"/>
</dbReference>
<evidence type="ECO:0000256" key="13">
    <source>
        <dbReference type="ARBA" id="ARBA00023329"/>
    </source>
</evidence>
<dbReference type="InterPro" id="IPR011019">
    <property type="entry name" value="KIND_dom"/>
</dbReference>
<keyword evidence="13" id="KW-0968">Cytoplasmic vesicle</keyword>
<keyword evidence="8" id="KW-0677">Repeat</keyword>
<dbReference type="STRING" id="307972.A0A2G8KQQ6"/>